<dbReference type="SMART" id="SM00320">
    <property type="entry name" value="WD40"/>
    <property type="match status" value="3"/>
</dbReference>
<dbReference type="GO" id="GO:0000462">
    <property type="term" value="P:maturation of SSU-rRNA from tricistronic rRNA transcript (SSU-rRNA, 5.8S rRNA, LSU-rRNA)"/>
    <property type="evidence" value="ECO:0007669"/>
    <property type="project" value="TreeGrafter"/>
</dbReference>
<evidence type="ECO:0000256" key="6">
    <source>
        <dbReference type="ARBA" id="ARBA00023242"/>
    </source>
</evidence>
<protein>
    <recommendedName>
        <fullName evidence="7">U three protein 7</fullName>
    </recommendedName>
</protein>
<dbReference type="SUPFAM" id="SSF50978">
    <property type="entry name" value="WD40 repeat-like"/>
    <property type="match status" value="1"/>
</dbReference>
<comment type="subcellular location">
    <subcellularLocation>
        <location evidence="2">Nucleus</location>
        <location evidence="2">Nucleolus</location>
    </subcellularLocation>
</comment>
<evidence type="ECO:0000256" key="1">
    <source>
        <dbReference type="ARBA" id="ARBA00004099"/>
    </source>
</evidence>
<dbReference type="PROSITE" id="PS00678">
    <property type="entry name" value="WD_REPEATS_1"/>
    <property type="match status" value="1"/>
</dbReference>
<reference evidence="11" key="1">
    <citation type="submission" date="2021-12" db="EMBL/GenBank/DDBJ databases">
        <title>Black yeast isolated from Biological Soil Crust.</title>
        <authorList>
            <person name="Kurbessoian T."/>
        </authorList>
    </citation>
    <scope>NUCLEOTIDE SEQUENCE</scope>
    <source>
        <strain evidence="11">CCFEE 5208</strain>
    </source>
</reference>
<feature type="region of interest" description="Disordered" evidence="9">
    <location>
        <begin position="634"/>
        <end position="671"/>
    </location>
</feature>
<gene>
    <name evidence="11" type="primary">utp7_1</name>
    <name evidence="11" type="ORF">LTR82_001456</name>
</gene>
<proteinExistence type="predicted"/>
<dbReference type="InterPro" id="IPR019775">
    <property type="entry name" value="WD40_repeat_CS"/>
</dbReference>
<name>A0AAN6G0N4_9PEZI</name>
<dbReference type="Pfam" id="PF00400">
    <property type="entry name" value="WD40"/>
    <property type="match status" value="1"/>
</dbReference>
<dbReference type="InterPro" id="IPR012952">
    <property type="entry name" value="BING4_C_dom"/>
</dbReference>
<keyword evidence="3" id="KW-0698">rRNA processing</keyword>
<evidence type="ECO:0000256" key="3">
    <source>
        <dbReference type="ARBA" id="ARBA00022552"/>
    </source>
</evidence>
<feature type="region of interest" description="Disordered" evidence="9">
    <location>
        <begin position="55"/>
        <end position="89"/>
    </location>
</feature>
<keyword evidence="5" id="KW-0677">Repeat</keyword>
<dbReference type="PROSITE" id="PS50294">
    <property type="entry name" value="WD_REPEATS_REGION"/>
    <property type="match status" value="1"/>
</dbReference>
<dbReference type="GO" id="GO:0032040">
    <property type="term" value="C:small-subunit processome"/>
    <property type="evidence" value="ECO:0007669"/>
    <property type="project" value="TreeGrafter"/>
</dbReference>
<dbReference type="FunFam" id="2.130.10.10:FF:000378">
    <property type="entry name" value="U3 small nucleolar RNA-associated protein 7"/>
    <property type="match status" value="1"/>
</dbReference>
<dbReference type="PANTHER" id="PTHR14085">
    <property type="entry name" value="WD-REPEAT PROTEIN BING4"/>
    <property type="match status" value="1"/>
</dbReference>
<evidence type="ECO:0000313" key="12">
    <source>
        <dbReference type="Proteomes" id="UP001168146"/>
    </source>
</evidence>
<evidence type="ECO:0000256" key="7">
    <source>
        <dbReference type="ARBA" id="ARBA00076453"/>
    </source>
</evidence>
<dbReference type="PROSITE" id="PS50082">
    <property type="entry name" value="WD_REPEATS_2"/>
    <property type="match status" value="1"/>
</dbReference>
<evidence type="ECO:0000256" key="2">
    <source>
        <dbReference type="ARBA" id="ARBA00004604"/>
    </source>
</evidence>
<dbReference type="EMBL" id="JASUXU010000002">
    <property type="protein sequence ID" value="KAK0327937.1"/>
    <property type="molecule type" value="Genomic_DNA"/>
</dbReference>
<dbReference type="Pfam" id="PF08149">
    <property type="entry name" value="BING4CT"/>
    <property type="match status" value="1"/>
</dbReference>
<evidence type="ECO:0000256" key="5">
    <source>
        <dbReference type="ARBA" id="ARBA00022737"/>
    </source>
</evidence>
<dbReference type="InterPro" id="IPR036322">
    <property type="entry name" value="WD40_repeat_dom_sf"/>
</dbReference>
<dbReference type="SMART" id="SM01033">
    <property type="entry name" value="BING4CT"/>
    <property type="match status" value="1"/>
</dbReference>
<dbReference type="Proteomes" id="UP001168146">
    <property type="component" value="Unassembled WGS sequence"/>
</dbReference>
<dbReference type="InterPro" id="IPR001680">
    <property type="entry name" value="WD40_rpt"/>
</dbReference>
<sequence>MPEAARRLSRTEAFRDFFEIEWDIEKLSSPHESSQHGSAVKSMAGLETTDLVKANGQVRSHRRGPPTAQLSVEDAAAKKRQEEASRKYGRGKGIELRNVKDKKARGTLKALEERYKESALKAKEAEILLEHDSGFLEPEGELERTYKVRQNAIRRDVGVETAKKGFELKLEGMGPYTCDYTRNGRDLLLAGRKGHVATMDWRSGKLGCELQLGETVRDAKWLHNNQYFAVAQKRNVYIYDHHGVEIHALDSLVETTHLEFLPYHFLLAAVGNAGWLKWQDTSTGKLVAQTSTKQGTPTSLAQNPRNAILHVGHQNGTVSFWSPNSSTPLVKLLCHRGPVRDIAMDREGRYMVSTGQDMKMAVWDIRTFRPVHDYFLRQPGASVAISDRNLTAVGWGTQTTVWKDLFSKHRQDIDQVKVQSPYMAWGGEGQHIERVRWCPFEDVLGVGHDKGYSSLLVPGAGEPNFDALEANPYENAKGRQEAEVKALLNKLQPEMISLDPDFVGKLDTVSNQQRQVERDLDRKTGVEAERERVEKLRNRGRGKNSSLRKFMRKKGNQNVVDEHKMRVIEMREEQRKRAKEARDGRKGVELGPALARFGRKGGAVVPWYSRGEYEGIGKHHQVTQELSGRLIAGRDETGFPPSRQSPALTRTVEARHRERASRLSPTLVRIE</sequence>
<dbReference type="InterPro" id="IPR015943">
    <property type="entry name" value="WD40/YVTN_repeat-like_dom_sf"/>
</dbReference>
<feature type="repeat" description="WD" evidence="8">
    <location>
        <begin position="332"/>
        <end position="373"/>
    </location>
</feature>
<evidence type="ECO:0000256" key="8">
    <source>
        <dbReference type="PROSITE-ProRule" id="PRU00221"/>
    </source>
</evidence>
<feature type="domain" description="BING4 C-terminal" evidence="10">
    <location>
        <begin position="421"/>
        <end position="500"/>
    </location>
</feature>
<accession>A0AAN6G0N4</accession>
<feature type="compositionally biased region" description="Basic and acidic residues" evidence="9">
    <location>
        <begin position="75"/>
        <end position="89"/>
    </location>
</feature>
<evidence type="ECO:0000256" key="4">
    <source>
        <dbReference type="ARBA" id="ARBA00022574"/>
    </source>
</evidence>
<organism evidence="11 12">
    <name type="scientific">Friedmanniomyces endolithicus</name>
    <dbReference type="NCBI Taxonomy" id="329885"/>
    <lineage>
        <taxon>Eukaryota</taxon>
        <taxon>Fungi</taxon>
        <taxon>Dikarya</taxon>
        <taxon>Ascomycota</taxon>
        <taxon>Pezizomycotina</taxon>
        <taxon>Dothideomycetes</taxon>
        <taxon>Dothideomycetidae</taxon>
        <taxon>Mycosphaerellales</taxon>
        <taxon>Teratosphaeriaceae</taxon>
        <taxon>Friedmanniomyces</taxon>
    </lineage>
</organism>
<comment type="function">
    <text evidence="1">Involved in nucleolar processing of pre-18S ribosomal RNA.</text>
</comment>
<evidence type="ECO:0000313" key="11">
    <source>
        <dbReference type="EMBL" id="KAK0327937.1"/>
    </source>
</evidence>
<evidence type="ECO:0000259" key="10">
    <source>
        <dbReference type="SMART" id="SM01033"/>
    </source>
</evidence>
<comment type="caution">
    <text evidence="11">The sequence shown here is derived from an EMBL/GenBank/DDBJ whole genome shotgun (WGS) entry which is preliminary data.</text>
</comment>
<dbReference type="AlphaFoldDB" id="A0AAN6G0N4"/>
<dbReference type="PANTHER" id="PTHR14085:SF3">
    <property type="entry name" value="WD REPEAT-CONTAINING PROTEIN 46"/>
    <property type="match status" value="1"/>
</dbReference>
<dbReference type="Gene3D" id="2.130.10.10">
    <property type="entry name" value="YVTN repeat-like/Quinoprotein amine dehydrogenase"/>
    <property type="match status" value="1"/>
</dbReference>
<dbReference type="GO" id="GO:0030686">
    <property type="term" value="C:90S preribosome"/>
    <property type="evidence" value="ECO:0007669"/>
    <property type="project" value="TreeGrafter"/>
</dbReference>
<dbReference type="InterPro" id="IPR040315">
    <property type="entry name" value="WDR46/Utp7"/>
</dbReference>
<keyword evidence="6" id="KW-0539">Nucleus</keyword>
<evidence type="ECO:0000256" key="9">
    <source>
        <dbReference type="SAM" id="MobiDB-lite"/>
    </source>
</evidence>
<keyword evidence="4 8" id="KW-0853">WD repeat</keyword>